<dbReference type="Gene3D" id="1.25.10.10">
    <property type="entry name" value="Leucine-rich Repeat Variant"/>
    <property type="match status" value="1"/>
</dbReference>
<dbReference type="InterPro" id="IPR013598">
    <property type="entry name" value="Exportin-1/Importin-b-like"/>
</dbReference>
<evidence type="ECO:0000256" key="5">
    <source>
        <dbReference type="ARBA" id="ARBA00022490"/>
    </source>
</evidence>
<dbReference type="STRING" id="765440.A0A0C3C5E0"/>
<dbReference type="OrthoDB" id="26399at2759"/>
<comment type="similarity">
    <text evidence="2 9">Belongs to the exportin family.</text>
</comment>
<protein>
    <recommendedName>
        <fullName evidence="3 9">Exportin-T</fullName>
    </recommendedName>
    <alternativeName>
        <fullName evidence="9">Exportin(tRNA)</fullName>
    </alternativeName>
    <alternativeName>
        <fullName evidence="9">tRNA exportin</fullName>
    </alternativeName>
</protein>
<dbReference type="FunCoup" id="A0A0C3C5E0">
    <property type="interactions" value="749"/>
</dbReference>
<dbReference type="AlphaFoldDB" id="A0A0C3C5E0"/>
<evidence type="ECO:0000256" key="8">
    <source>
        <dbReference type="ARBA" id="ARBA00023242"/>
    </source>
</evidence>
<dbReference type="InterPro" id="IPR040017">
    <property type="entry name" value="XPOT"/>
</dbReference>
<evidence type="ECO:0000313" key="13">
    <source>
        <dbReference type="Proteomes" id="UP000054166"/>
    </source>
</evidence>
<evidence type="ECO:0000256" key="7">
    <source>
        <dbReference type="ARBA" id="ARBA00022884"/>
    </source>
</evidence>
<evidence type="ECO:0000313" key="12">
    <source>
        <dbReference type="EMBL" id="KIM84872.1"/>
    </source>
</evidence>
<evidence type="ECO:0000256" key="9">
    <source>
        <dbReference type="RuleBase" id="RU366037"/>
    </source>
</evidence>
<keyword evidence="4 9" id="KW-0813">Transport</keyword>
<comment type="subcellular location">
    <subcellularLocation>
        <location evidence="1 9">Cytoplasm</location>
    </subcellularLocation>
    <subcellularLocation>
        <location evidence="9">Nucleus</location>
    </subcellularLocation>
    <text evidence="9">Shuttles between the nucleus and the cytoplasm.</text>
</comment>
<evidence type="ECO:0000259" key="11">
    <source>
        <dbReference type="Pfam" id="PF19282"/>
    </source>
</evidence>
<dbReference type="InterPro" id="IPR045546">
    <property type="entry name" value="Exportin-T_C"/>
</dbReference>
<dbReference type="Pfam" id="PF19282">
    <property type="entry name" value="Exportin-T"/>
    <property type="match status" value="1"/>
</dbReference>
<evidence type="ECO:0000256" key="1">
    <source>
        <dbReference type="ARBA" id="ARBA00004496"/>
    </source>
</evidence>
<sequence length="1077" mass="120744">MPQDLDQVVRAISIASDPSQVSLHQEALAYLSTIQQNTNSTWSLALTLFVDQAPEGGRKYPTQARFFALRVLDEFFDNRFEPLDDESFRTLQQSLISYIQSEYLYGSAESTAPFLRNKFSHTLTLFFLCTYVEQWSTFFTDLFVLIRPAESSSQPTYNRHISLLFFHIVLEISGEVADNMIKSARTYNAVRNTRDARVRDAVREHDAARINEAVLTIVADGAERMSRLRKNGGSSESERELDGVVEVVDWGIRTFGSYVGWIDINLTVTPTTVPLLFTLLSDTSLPIRLATSLALLRIVSKGLKEPEDKLQLIKVLSLGQVIDALETTTRTQRNASGSETDEGEESYREALGRLLNVLGLELAKLADEHANEEISSEASGMLTHILPVMLQFMADEYDDTCSTIFPLLSNILSGYKRSRKISSDPIDDSKRSFLVSLLKVILQKMKWDEDSDPEDIDDDDKAAFEGLRKDLRTFMDSVLMVDQDLVTDAVRTLALNTLSAYRSGVSVKWHDAELAIYLVYIFGEINKSGGKGRAAFCQAPMVVKEKRKETDYSEYPLTHHGDMLMALVQSGISRYPNRTVVMQFFETAARYGDFFKIRKECILPTLEAFVDPRGLHNPDSAVRARVFYLFHRFIKDGRNDIPPDLAVNLIEGIRDLLVIQVELPELDDPEQQDLLTEAINNPGMFDAQLYMFETAGILVNVLFRSKEQQTSLLLSIVKPLLDDLSVNLQATTKGTQDVVPIVKVHHIIMALGNIAKGFPDWPSPVPEGWIGPPLDVFGQVGQAIIVCLEAMNVFKVVRDATRFAFARIIATTGPNVTHFIPPLMVNLLAHFEPSELVDFMNFIGLLIHKLQTEMFDVLDELIGPLNAHITDLFSQPVTGTDDAVTHVDTKKAYLALLNSIMSSKLHGIFISDRNKAGFEPMLESMQSLAENLSDPSSQKAAFTFLSRCVSVWGQLAPNQTAPNGDGTSQSHGLPGFERFVYERLVPAAFRVLSAPQCNLKDPQILVVVHEIANFLHSVSTARNQEASDFFISVFLPSQNWPPGTAMEFTTKLRDLDTKNFRKYFTEFVRSSRSQLTS</sequence>
<dbReference type="GO" id="GO:0005737">
    <property type="term" value="C:cytoplasm"/>
    <property type="evidence" value="ECO:0007669"/>
    <property type="project" value="UniProtKB-SubCell"/>
</dbReference>
<evidence type="ECO:0000256" key="2">
    <source>
        <dbReference type="ARBA" id="ARBA00009466"/>
    </source>
</evidence>
<dbReference type="GO" id="GO:0016363">
    <property type="term" value="C:nuclear matrix"/>
    <property type="evidence" value="ECO:0007669"/>
    <property type="project" value="TreeGrafter"/>
</dbReference>
<dbReference type="EMBL" id="KN832986">
    <property type="protein sequence ID" value="KIM84872.1"/>
    <property type="molecule type" value="Genomic_DNA"/>
</dbReference>
<dbReference type="PANTHER" id="PTHR15952">
    <property type="entry name" value="EXPORTIN-T/LOS1"/>
    <property type="match status" value="1"/>
</dbReference>
<keyword evidence="13" id="KW-1185">Reference proteome</keyword>
<evidence type="ECO:0000256" key="4">
    <source>
        <dbReference type="ARBA" id="ARBA00022448"/>
    </source>
</evidence>
<dbReference type="Proteomes" id="UP000054166">
    <property type="component" value="Unassembled WGS sequence"/>
</dbReference>
<dbReference type="InterPro" id="IPR016024">
    <property type="entry name" value="ARM-type_fold"/>
</dbReference>
<comment type="function">
    <text evidence="9">tRNA nucleus export receptor which facilitates tRNA translocation across the nuclear pore complex.</text>
</comment>
<keyword evidence="8 9" id="KW-0539">Nucleus</keyword>
<keyword evidence="6 9" id="KW-0820">tRNA-binding</keyword>
<dbReference type="HOGENOM" id="CLU_004414_0_1_1"/>
<accession>A0A0C3C5E0</accession>
<evidence type="ECO:0000256" key="6">
    <source>
        <dbReference type="ARBA" id="ARBA00022555"/>
    </source>
</evidence>
<dbReference type="GO" id="GO:0005643">
    <property type="term" value="C:nuclear pore"/>
    <property type="evidence" value="ECO:0007669"/>
    <property type="project" value="TreeGrafter"/>
</dbReference>
<dbReference type="GO" id="GO:0031267">
    <property type="term" value="F:small GTPase binding"/>
    <property type="evidence" value="ECO:0007669"/>
    <property type="project" value="InterPro"/>
</dbReference>
<dbReference type="PANTHER" id="PTHR15952:SF11">
    <property type="entry name" value="EXPORTIN-T"/>
    <property type="match status" value="1"/>
</dbReference>
<gene>
    <name evidence="12" type="ORF">PILCRDRAFT_817677</name>
</gene>
<dbReference type="GO" id="GO:0000049">
    <property type="term" value="F:tRNA binding"/>
    <property type="evidence" value="ECO:0007669"/>
    <property type="project" value="UniProtKB-UniRule"/>
</dbReference>
<dbReference type="InterPro" id="IPR011989">
    <property type="entry name" value="ARM-like"/>
</dbReference>
<dbReference type="InParanoid" id="A0A0C3C5E0"/>
<reference evidence="12 13" key="1">
    <citation type="submission" date="2014-04" db="EMBL/GenBank/DDBJ databases">
        <authorList>
            <consortium name="DOE Joint Genome Institute"/>
            <person name="Kuo A."/>
            <person name="Tarkka M."/>
            <person name="Buscot F."/>
            <person name="Kohler A."/>
            <person name="Nagy L.G."/>
            <person name="Floudas D."/>
            <person name="Copeland A."/>
            <person name="Barry K.W."/>
            <person name="Cichocki N."/>
            <person name="Veneault-Fourrey C."/>
            <person name="LaButti K."/>
            <person name="Lindquist E.A."/>
            <person name="Lipzen A."/>
            <person name="Lundell T."/>
            <person name="Morin E."/>
            <person name="Murat C."/>
            <person name="Sun H."/>
            <person name="Tunlid A."/>
            <person name="Henrissat B."/>
            <person name="Grigoriev I.V."/>
            <person name="Hibbett D.S."/>
            <person name="Martin F."/>
            <person name="Nordberg H.P."/>
            <person name="Cantor M.N."/>
            <person name="Hua S.X."/>
        </authorList>
    </citation>
    <scope>NUCLEOTIDE SEQUENCE [LARGE SCALE GENOMIC DNA]</scope>
    <source>
        <strain evidence="12 13">F 1598</strain>
    </source>
</reference>
<dbReference type="Pfam" id="PF08389">
    <property type="entry name" value="Xpo1"/>
    <property type="match status" value="1"/>
</dbReference>
<keyword evidence="5 9" id="KW-0963">Cytoplasm</keyword>
<evidence type="ECO:0000259" key="10">
    <source>
        <dbReference type="Pfam" id="PF08389"/>
    </source>
</evidence>
<name>A0A0C3C5E0_PILCF</name>
<dbReference type="GO" id="GO:0071528">
    <property type="term" value="P:tRNA re-export from nucleus"/>
    <property type="evidence" value="ECO:0007669"/>
    <property type="project" value="UniProtKB-UniRule"/>
</dbReference>
<feature type="domain" description="Exportin-T C-terminal" evidence="11">
    <location>
        <begin position="373"/>
        <end position="1070"/>
    </location>
</feature>
<keyword evidence="7 9" id="KW-0694">RNA-binding</keyword>
<dbReference type="SUPFAM" id="SSF48371">
    <property type="entry name" value="ARM repeat"/>
    <property type="match status" value="1"/>
</dbReference>
<evidence type="ECO:0000256" key="3">
    <source>
        <dbReference type="ARBA" id="ARBA00018928"/>
    </source>
</evidence>
<proteinExistence type="inferred from homology"/>
<feature type="domain" description="Exportin-1/Importin-beta-like" evidence="10">
    <location>
        <begin position="113"/>
        <end position="285"/>
    </location>
</feature>
<reference evidence="13" key="2">
    <citation type="submission" date="2015-01" db="EMBL/GenBank/DDBJ databases">
        <title>Evolutionary Origins and Diversification of the Mycorrhizal Mutualists.</title>
        <authorList>
            <consortium name="DOE Joint Genome Institute"/>
            <consortium name="Mycorrhizal Genomics Consortium"/>
            <person name="Kohler A."/>
            <person name="Kuo A."/>
            <person name="Nagy L.G."/>
            <person name="Floudas D."/>
            <person name="Copeland A."/>
            <person name="Barry K.W."/>
            <person name="Cichocki N."/>
            <person name="Veneault-Fourrey C."/>
            <person name="LaButti K."/>
            <person name="Lindquist E.A."/>
            <person name="Lipzen A."/>
            <person name="Lundell T."/>
            <person name="Morin E."/>
            <person name="Murat C."/>
            <person name="Riley R."/>
            <person name="Ohm R."/>
            <person name="Sun H."/>
            <person name="Tunlid A."/>
            <person name="Henrissat B."/>
            <person name="Grigoriev I.V."/>
            <person name="Hibbett D.S."/>
            <person name="Martin F."/>
        </authorList>
    </citation>
    <scope>NUCLEOTIDE SEQUENCE [LARGE SCALE GENOMIC DNA]</scope>
    <source>
        <strain evidence="13">F 1598</strain>
    </source>
</reference>
<organism evidence="12 13">
    <name type="scientific">Piloderma croceum (strain F 1598)</name>
    <dbReference type="NCBI Taxonomy" id="765440"/>
    <lineage>
        <taxon>Eukaryota</taxon>
        <taxon>Fungi</taxon>
        <taxon>Dikarya</taxon>
        <taxon>Basidiomycota</taxon>
        <taxon>Agaricomycotina</taxon>
        <taxon>Agaricomycetes</taxon>
        <taxon>Agaricomycetidae</taxon>
        <taxon>Atheliales</taxon>
        <taxon>Atheliaceae</taxon>
        <taxon>Piloderma</taxon>
    </lineage>
</organism>